<sequence>MIKYLREGDTVVVYKLDRIGRSTKHLVDLI</sequence>
<reference evidence="6" key="1">
    <citation type="journal article" date="2019" name="Int. J. Syst. Evol. Microbiol.">
        <title>The Global Catalogue of Microorganisms (GCM) 10K type strain sequencing project: providing services to taxonomists for standard genome sequencing and annotation.</title>
        <authorList>
            <consortium name="The Broad Institute Genomics Platform"/>
            <consortium name="The Broad Institute Genome Sequencing Center for Infectious Disease"/>
            <person name="Wu L."/>
            <person name="Ma J."/>
        </authorList>
    </citation>
    <scope>NUCLEOTIDE SEQUENCE [LARGE SCALE GENOMIC DNA]</scope>
    <source>
        <strain evidence="6">CGMCC 4.1621</strain>
    </source>
</reference>
<evidence type="ECO:0000313" key="5">
    <source>
        <dbReference type="EMBL" id="MFC7061685.1"/>
    </source>
</evidence>
<dbReference type="SUPFAM" id="SSF53041">
    <property type="entry name" value="Resolvase-like"/>
    <property type="match status" value="1"/>
</dbReference>
<dbReference type="InterPro" id="IPR006119">
    <property type="entry name" value="Resolv_N"/>
</dbReference>
<evidence type="ECO:0000259" key="4">
    <source>
        <dbReference type="PROSITE" id="PS51736"/>
    </source>
</evidence>
<organism evidence="5 6">
    <name type="scientific">Halobacillus seohaensis</name>
    <dbReference type="NCBI Taxonomy" id="447421"/>
    <lineage>
        <taxon>Bacteria</taxon>
        <taxon>Bacillati</taxon>
        <taxon>Bacillota</taxon>
        <taxon>Bacilli</taxon>
        <taxon>Bacillales</taxon>
        <taxon>Bacillaceae</taxon>
        <taxon>Halobacillus</taxon>
    </lineage>
</organism>
<evidence type="ECO:0000256" key="2">
    <source>
        <dbReference type="ARBA" id="ARBA00023125"/>
    </source>
</evidence>
<keyword evidence="6" id="KW-1185">Reference proteome</keyword>
<dbReference type="Proteomes" id="UP001596410">
    <property type="component" value="Unassembled WGS sequence"/>
</dbReference>
<dbReference type="RefSeq" id="WP_390217020.1">
    <property type="nucleotide sequence ID" value="NZ_JBHSZV010000015.1"/>
</dbReference>
<dbReference type="Pfam" id="PF00239">
    <property type="entry name" value="Resolvase"/>
    <property type="match status" value="1"/>
</dbReference>
<dbReference type="InterPro" id="IPR006118">
    <property type="entry name" value="Recombinase_CS"/>
</dbReference>
<keyword evidence="3" id="KW-0233">DNA recombination</keyword>
<evidence type="ECO:0000256" key="3">
    <source>
        <dbReference type="ARBA" id="ARBA00023172"/>
    </source>
</evidence>
<evidence type="ECO:0000313" key="6">
    <source>
        <dbReference type="Proteomes" id="UP001596410"/>
    </source>
</evidence>
<dbReference type="InterPro" id="IPR036162">
    <property type="entry name" value="Resolvase-like_N_sf"/>
</dbReference>
<keyword evidence="2" id="KW-0238">DNA-binding</keyword>
<accession>A0ABW2ELD3</accession>
<feature type="domain" description="Resolvase/invertase-type recombinase catalytic" evidence="4">
    <location>
        <begin position="1"/>
        <end position="30"/>
    </location>
</feature>
<evidence type="ECO:0000256" key="1">
    <source>
        <dbReference type="ARBA" id="ARBA00022908"/>
    </source>
</evidence>
<dbReference type="Gene3D" id="3.40.50.1390">
    <property type="entry name" value="Resolvase, N-terminal catalytic domain"/>
    <property type="match status" value="1"/>
</dbReference>
<dbReference type="EMBL" id="JBHSZV010000015">
    <property type="protein sequence ID" value="MFC7061685.1"/>
    <property type="molecule type" value="Genomic_DNA"/>
</dbReference>
<keyword evidence="1" id="KW-0229">DNA integration</keyword>
<protein>
    <submittedName>
        <fullName evidence="5">Recombinase family protein</fullName>
    </submittedName>
</protein>
<dbReference type="PROSITE" id="PS51736">
    <property type="entry name" value="RECOMBINASES_3"/>
    <property type="match status" value="1"/>
</dbReference>
<dbReference type="PROSITE" id="PS00398">
    <property type="entry name" value="RECOMBINASES_2"/>
    <property type="match status" value="1"/>
</dbReference>
<comment type="caution">
    <text evidence="5">The sequence shown here is derived from an EMBL/GenBank/DDBJ whole genome shotgun (WGS) entry which is preliminary data.</text>
</comment>
<proteinExistence type="predicted"/>
<gene>
    <name evidence="5" type="ORF">ACFQIC_07405</name>
</gene>
<name>A0ABW2ELD3_9BACI</name>